<dbReference type="EMBL" id="CAADIM010000012">
    <property type="protein sequence ID" value="VFR72996.1"/>
    <property type="molecule type" value="Genomic_DNA"/>
</dbReference>
<accession>A0A484UTS2</accession>
<dbReference type="EMBL" id="CAADIN010000019">
    <property type="protein sequence ID" value="VFR90347.1"/>
    <property type="molecule type" value="Genomic_DNA"/>
</dbReference>
<dbReference type="AlphaFoldDB" id="A0A484UTS2"/>
<sequence length="47" mass="4919">MGCLAVLVSEIVVKGEQDDTKKCQSGQRGKLNAIAAYPNNAAASRLV</sequence>
<proteinExistence type="predicted"/>
<reference evidence="2" key="1">
    <citation type="submission" date="2019-03" db="EMBL/GenBank/DDBJ databases">
        <authorList>
            <person name="Danneels B."/>
        </authorList>
    </citation>
    <scope>NUCLEOTIDE SEQUENCE</scope>
</reference>
<evidence type="ECO:0000313" key="1">
    <source>
        <dbReference type="EMBL" id="VFR72996.1"/>
    </source>
</evidence>
<organism evidence="2">
    <name type="scientific">plant metagenome</name>
    <dbReference type="NCBI Taxonomy" id="1297885"/>
    <lineage>
        <taxon>unclassified sequences</taxon>
        <taxon>metagenomes</taxon>
        <taxon>organismal metagenomes</taxon>
    </lineage>
</organism>
<gene>
    <name evidence="1" type="ORF">ISE1_2110</name>
    <name evidence="2" type="ORF">ISE2_2146</name>
</gene>
<name>A0A484UTS2_9ZZZZ</name>
<protein>
    <submittedName>
        <fullName evidence="2">Uncharacterized protein</fullName>
    </submittedName>
</protein>
<evidence type="ECO:0000313" key="2">
    <source>
        <dbReference type="EMBL" id="VFR90347.1"/>
    </source>
</evidence>